<dbReference type="Proteomes" id="UP001232992">
    <property type="component" value="Unassembled WGS sequence"/>
</dbReference>
<name>A0ABT7BWM8_9CYAN</name>
<protein>
    <submittedName>
        <fullName evidence="1">Lipid-A-disaccharide synthase-related protein</fullName>
    </submittedName>
</protein>
<dbReference type="RefSeq" id="WP_283758242.1">
    <property type="nucleotide sequence ID" value="NZ_JAQOSQ010000008.1"/>
</dbReference>
<dbReference type="InterPro" id="IPR019994">
    <property type="entry name" value="Lipid-A-disac_synthase-rel_put"/>
</dbReference>
<dbReference type="PANTHER" id="PTHR39517:SF1">
    <property type="entry name" value="LIPID-A-DISACCHARIDE SYNTHASE"/>
    <property type="match status" value="1"/>
</dbReference>
<reference evidence="1 2" key="1">
    <citation type="submission" date="2023-01" db="EMBL/GenBank/DDBJ databases">
        <title>Novel diversity within Roseofilum (Cyanobacteria; Desertifilaceae) from marine benthic mats with descriptions of four novel species.</title>
        <authorList>
            <person name="Wang Y."/>
            <person name="Berthold D.E."/>
            <person name="Hu J."/>
            <person name="Lefler F.W."/>
            <person name="Laughinghouse H.D. IV."/>
        </authorList>
    </citation>
    <scope>NUCLEOTIDE SEQUENCE [LARGE SCALE GENOMIC DNA]</scope>
    <source>
        <strain evidence="1 2">BLCC-M143</strain>
    </source>
</reference>
<dbReference type="EMBL" id="JAQOSQ010000008">
    <property type="protein sequence ID" value="MDJ1183588.1"/>
    <property type="molecule type" value="Genomic_DNA"/>
</dbReference>
<accession>A0ABT7BWM8</accession>
<evidence type="ECO:0000313" key="2">
    <source>
        <dbReference type="Proteomes" id="UP001232992"/>
    </source>
</evidence>
<sequence>MVSPSVLFLSNGHGEDLNGSLIARALQENYPQIEVAAMPLVGSGGAYRRLGIPIIGPTRTLPSGGIWYMNPLYLIKDLFSGLIGLTWQQIRAVQRYSQRCQLLVAVGDIVPIGLARLTGRPYLAFVVSTSSYYEGKVRIPWLTQKCLRSQCCLQIYTRDAYTAEDLRDRGLGKTQFVGCPFMDAIAPTGKCLNLDPNCSTIALLPGSRLPEALENFALQLGLCERLSALQPVQFQAALVPTISVEDLKAAAVAQGWTYSAEKLSKDGTEVYYHFDAFADILHQCDLVLGMAGTAVEQAVGLGKPIVQIAGRGPQFTYRFAEAQMRLLGPSITTIGTGPATPEILAEAAKTIARILGDTRYQQACIDNGRERIGPFGSSQTFAEHIARQSIYLTERSPDRY</sequence>
<gene>
    <name evidence="1" type="ORF">PMH09_10290</name>
</gene>
<dbReference type="PANTHER" id="PTHR39517">
    <property type="entry name" value="SLL0192 PROTEIN"/>
    <property type="match status" value="1"/>
</dbReference>
<comment type="caution">
    <text evidence="1">The sequence shown here is derived from an EMBL/GenBank/DDBJ whole genome shotgun (WGS) entry which is preliminary data.</text>
</comment>
<dbReference type="SUPFAM" id="SSF53756">
    <property type="entry name" value="UDP-Glycosyltransferase/glycogen phosphorylase"/>
    <property type="match status" value="1"/>
</dbReference>
<dbReference type="NCBIfam" id="TIGR03492">
    <property type="entry name" value="lipid-A-disaccharide synthase-related protein"/>
    <property type="match status" value="1"/>
</dbReference>
<evidence type="ECO:0000313" key="1">
    <source>
        <dbReference type="EMBL" id="MDJ1183588.1"/>
    </source>
</evidence>
<organism evidence="1 2">
    <name type="scientific">Roseofilum casamattae BLCC-M143</name>
    <dbReference type="NCBI Taxonomy" id="3022442"/>
    <lineage>
        <taxon>Bacteria</taxon>
        <taxon>Bacillati</taxon>
        <taxon>Cyanobacteriota</taxon>
        <taxon>Cyanophyceae</taxon>
        <taxon>Desertifilales</taxon>
        <taxon>Desertifilaceae</taxon>
        <taxon>Roseofilum</taxon>
        <taxon>Roseofilum casamattae</taxon>
    </lineage>
</organism>
<keyword evidence="2" id="KW-1185">Reference proteome</keyword>
<proteinExistence type="predicted"/>